<evidence type="ECO:0000313" key="2">
    <source>
        <dbReference type="EMBL" id="KAH7118330.1"/>
    </source>
</evidence>
<evidence type="ECO:0000313" key="3">
    <source>
        <dbReference type="Proteomes" id="UP000738349"/>
    </source>
</evidence>
<feature type="transmembrane region" description="Helical" evidence="1">
    <location>
        <begin position="6"/>
        <end position="29"/>
    </location>
</feature>
<dbReference type="EMBL" id="JAGMUV010000027">
    <property type="protein sequence ID" value="KAH7118330.1"/>
    <property type="molecule type" value="Genomic_DNA"/>
</dbReference>
<sequence length="123" mass="14054">MAIPIHWWLGCGCLLVNSFRWLALVFFSFNQHNMLISTLLITRSAALISSHHSSLVNPCKRSGSAFRRYRPGRFAFTPSPRTSRHRLSHGPARLDPRHLVNAQAKLDRFFIYGDSSSDPIYVE</sequence>
<organism evidence="2 3">
    <name type="scientific">Dactylonectria macrodidyma</name>
    <dbReference type="NCBI Taxonomy" id="307937"/>
    <lineage>
        <taxon>Eukaryota</taxon>
        <taxon>Fungi</taxon>
        <taxon>Dikarya</taxon>
        <taxon>Ascomycota</taxon>
        <taxon>Pezizomycotina</taxon>
        <taxon>Sordariomycetes</taxon>
        <taxon>Hypocreomycetidae</taxon>
        <taxon>Hypocreales</taxon>
        <taxon>Nectriaceae</taxon>
        <taxon>Dactylonectria</taxon>
    </lineage>
</organism>
<dbReference type="OrthoDB" id="10604487at2759"/>
<name>A0A9P9DF99_9HYPO</name>
<reference evidence="2" key="1">
    <citation type="journal article" date="2021" name="Nat. Commun.">
        <title>Genetic determinants of endophytism in the Arabidopsis root mycobiome.</title>
        <authorList>
            <person name="Mesny F."/>
            <person name="Miyauchi S."/>
            <person name="Thiergart T."/>
            <person name="Pickel B."/>
            <person name="Atanasova L."/>
            <person name="Karlsson M."/>
            <person name="Huettel B."/>
            <person name="Barry K.W."/>
            <person name="Haridas S."/>
            <person name="Chen C."/>
            <person name="Bauer D."/>
            <person name="Andreopoulos W."/>
            <person name="Pangilinan J."/>
            <person name="LaButti K."/>
            <person name="Riley R."/>
            <person name="Lipzen A."/>
            <person name="Clum A."/>
            <person name="Drula E."/>
            <person name="Henrissat B."/>
            <person name="Kohler A."/>
            <person name="Grigoriev I.V."/>
            <person name="Martin F.M."/>
            <person name="Hacquard S."/>
        </authorList>
    </citation>
    <scope>NUCLEOTIDE SEQUENCE</scope>
    <source>
        <strain evidence="2">MPI-CAGE-AT-0147</strain>
    </source>
</reference>
<keyword evidence="3" id="KW-1185">Reference proteome</keyword>
<keyword evidence="1" id="KW-0812">Transmembrane</keyword>
<protein>
    <submittedName>
        <fullName evidence="2">Uncharacterized protein</fullName>
    </submittedName>
</protein>
<keyword evidence="1" id="KW-0472">Membrane</keyword>
<accession>A0A9P9DF99</accession>
<dbReference type="AlphaFoldDB" id="A0A9P9DF99"/>
<dbReference type="Proteomes" id="UP000738349">
    <property type="component" value="Unassembled WGS sequence"/>
</dbReference>
<gene>
    <name evidence="2" type="ORF">EDB81DRAFT_238671</name>
</gene>
<evidence type="ECO:0000256" key="1">
    <source>
        <dbReference type="SAM" id="Phobius"/>
    </source>
</evidence>
<keyword evidence="1" id="KW-1133">Transmembrane helix</keyword>
<proteinExistence type="predicted"/>
<comment type="caution">
    <text evidence="2">The sequence shown here is derived from an EMBL/GenBank/DDBJ whole genome shotgun (WGS) entry which is preliminary data.</text>
</comment>